<comment type="catalytic activity">
    <reaction evidence="4">
        <text>GTP + H2O = GDP + phosphate + H(+)</text>
        <dbReference type="Rhea" id="RHEA:19669"/>
        <dbReference type="ChEBI" id="CHEBI:15377"/>
        <dbReference type="ChEBI" id="CHEBI:15378"/>
        <dbReference type="ChEBI" id="CHEBI:37565"/>
        <dbReference type="ChEBI" id="CHEBI:43474"/>
        <dbReference type="ChEBI" id="CHEBI:58189"/>
        <dbReference type="EC" id="3.6.5.2"/>
    </reaction>
</comment>
<dbReference type="Pfam" id="PF00071">
    <property type="entry name" value="Ras"/>
    <property type="match status" value="1"/>
</dbReference>
<dbReference type="PROSITE" id="PS51421">
    <property type="entry name" value="RAS"/>
    <property type="match status" value="1"/>
</dbReference>
<dbReference type="Pfam" id="PF13519">
    <property type="entry name" value="VWA_2"/>
    <property type="match status" value="1"/>
</dbReference>
<keyword evidence="3" id="KW-0378">Hydrolase</keyword>
<evidence type="ECO:0000259" key="6">
    <source>
        <dbReference type="PROSITE" id="PS50234"/>
    </source>
</evidence>
<evidence type="ECO:0000256" key="4">
    <source>
        <dbReference type="ARBA" id="ARBA00048098"/>
    </source>
</evidence>
<reference evidence="8" key="1">
    <citation type="submission" date="2025-08" db="UniProtKB">
        <authorList>
            <consortium name="RefSeq"/>
        </authorList>
    </citation>
    <scope>IDENTIFICATION</scope>
    <source>
        <tissue evidence="8">Testes</tissue>
    </source>
</reference>
<dbReference type="SMART" id="SM00175">
    <property type="entry name" value="RAB"/>
    <property type="match status" value="1"/>
</dbReference>
<sequence length="402" mass="44602">MFCHSNESDVNGYHNDESPSNQNNICNHRSTWDVILDHSDFKDNPASDVEITAPQFRVVRARTATLVLVLDISGSMLGSRVSQLRAACQLYIQSIASGTTVSIVHFSTQAHVVANSVFITGDDDRLALIDQLPSFVYGRTSIGSGLLAAMQILESNGADPTGGTVVLITDVEASDSMTNTKMEKGSNQCRIVLLGCDGVGKTAIAVRYLCGRYLTEYASKLEFCYEKPEKIDGKRINLEILDTADQDKTDQYLESADGVLYIYSTTSRRTLQAAKEFQKSLALSGKNIPVFLLGNKCDFAQGRQVTHSEGTAVAKQHNWRFYETSAATEIIRIKLIFEDMIRACVLHRTITKKSKSKKPWKIIRSVSFRGQKESIKKDYFRSVVSRSSSFRTQVVEECSDVA</sequence>
<dbReference type="Proteomes" id="UP000694865">
    <property type="component" value="Unplaced"/>
</dbReference>
<dbReference type="InterPro" id="IPR005225">
    <property type="entry name" value="Small_GTP-bd"/>
</dbReference>
<dbReference type="SUPFAM" id="SSF53300">
    <property type="entry name" value="vWA-like"/>
    <property type="match status" value="1"/>
</dbReference>
<dbReference type="Gene3D" id="3.40.50.300">
    <property type="entry name" value="P-loop containing nucleotide triphosphate hydrolases"/>
    <property type="match status" value="1"/>
</dbReference>
<dbReference type="InterPro" id="IPR013642">
    <property type="entry name" value="CLCA_N"/>
</dbReference>
<dbReference type="NCBIfam" id="TIGR00231">
    <property type="entry name" value="small_GTP"/>
    <property type="match status" value="1"/>
</dbReference>
<dbReference type="PROSITE" id="PS50234">
    <property type="entry name" value="VWFA"/>
    <property type="match status" value="1"/>
</dbReference>
<dbReference type="PRINTS" id="PR00449">
    <property type="entry name" value="RASTRNSFRMNG"/>
</dbReference>
<dbReference type="Gene3D" id="3.40.50.410">
    <property type="entry name" value="von Willebrand factor, type A domain"/>
    <property type="match status" value="1"/>
</dbReference>
<dbReference type="GeneID" id="102810420"/>
<evidence type="ECO:0000313" key="8">
    <source>
        <dbReference type="RefSeq" id="XP_006816697.1"/>
    </source>
</evidence>
<dbReference type="SMART" id="SM00173">
    <property type="entry name" value="RAS"/>
    <property type="match status" value="1"/>
</dbReference>
<dbReference type="InterPro" id="IPR051065">
    <property type="entry name" value="Ras-related_GTPase"/>
</dbReference>
<keyword evidence="7" id="KW-1185">Reference proteome</keyword>
<dbReference type="PANTHER" id="PTHR45704">
    <property type="entry name" value="RAS-LIKE FAMILY MEMBER 11"/>
    <property type="match status" value="1"/>
</dbReference>
<proteinExistence type="inferred from homology"/>
<dbReference type="RefSeq" id="XP_006816697.1">
    <property type="nucleotide sequence ID" value="XM_006816634.1"/>
</dbReference>
<feature type="region of interest" description="Disordered" evidence="5">
    <location>
        <begin position="1"/>
        <end position="22"/>
    </location>
</feature>
<dbReference type="InterPro" id="IPR036465">
    <property type="entry name" value="vWFA_dom_sf"/>
</dbReference>
<evidence type="ECO:0000313" key="7">
    <source>
        <dbReference type="Proteomes" id="UP000694865"/>
    </source>
</evidence>
<dbReference type="SUPFAM" id="SSF52540">
    <property type="entry name" value="P-loop containing nucleoside triphosphate hydrolases"/>
    <property type="match status" value="1"/>
</dbReference>
<dbReference type="CDD" id="cd00198">
    <property type="entry name" value="vWFA"/>
    <property type="match status" value="1"/>
</dbReference>
<dbReference type="Pfam" id="PF08434">
    <property type="entry name" value="CLCA"/>
    <property type="match status" value="1"/>
</dbReference>
<evidence type="ECO:0000256" key="2">
    <source>
        <dbReference type="ARBA" id="ARBA00011984"/>
    </source>
</evidence>
<name>A0ABM0M9K6_SACKO</name>
<accession>A0ABM0M9K6</accession>
<dbReference type="InterPro" id="IPR001806">
    <property type="entry name" value="Small_GTPase"/>
</dbReference>
<feature type="domain" description="VWFA" evidence="6">
    <location>
        <begin position="65"/>
        <end position="206"/>
    </location>
</feature>
<dbReference type="PROSITE" id="PS51419">
    <property type="entry name" value="RAB"/>
    <property type="match status" value="1"/>
</dbReference>
<evidence type="ECO:0000256" key="1">
    <source>
        <dbReference type="ARBA" id="ARBA00008344"/>
    </source>
</evidence>
<protein>
    <recommendedName>
        <fullName evidence="2">small monomeric GTPase</fullName>
        <ecNumber evidence="2">3.6.5.2</ecNumber>
    </recommendedName>
</protein>
<dbReference type="InterPro" id="IPR027417">
    <property type="entry name" value="P-loop_NTPase"/>
</dbReference>
<dbReference type="InterPro" id="IPR002035">
    <property type="entry name" value="VWF_A"/>
</dbReference>
<comment type="similarity">
    <text evidence="1">Belongs to the small GTPase superfamily. Ras family.</text>
</comment>
<evidence type="ECO:0000256" key="5">
    <source>
        <dbReference type="SAM" id="MobiDB-lite"/>
    </source>
</evidence>
<dbReference type="SMART" id="SM00174">
    <property type="entry name" value="RHO"/>
    <property type="match status" value="1"/>
</dbReference>
<evidence type="ECO:0000256" key="3">
    <source>
        <dbReference type="ARBA" id="ARBA00022801"/>
    </source>
</evidence>
<dbReference type="SMART" id="SM00327">
    <property type="entry name" value="VWA"/>
    <property type="match status" value="1"/>
</dbReference>
<gene>
    <name evidence="8" type="primary">LOC102810420</name>
</gene>
<organism evidence="7 8">
    <name type="scientific">Saccoglossus kowalevskii</name>
    <name type="common">Acorn worm</name>
    <dbReference type="NCBI Taxonomy" id="10224"/>
    <lineage>
        <taxon>Eukaryota</taxon>
        <taxon>Metazoa</taxon>
        <taxon>Hemichordata</taxon>
        <taxon>Enteropneusta</taxon>
        <taxon>Harrimaniidae</taxon>
        <taxon>Saccoglossus</taxon>
    </lineage>
</organism>
<dbReference type="EC" id="3.6.5.2" evidence="2"/>